<organism evidence="1 2">
    <name type="scientific">Paenibacillus piri</name>
    <dbReference type="NCBI Taxonomy" id="2547395"/>
    <lineage>
        <taxon>Bacteria</taxon>
        <taxon>Bacillati</taxon>
        <taxon>Bacillota</taxon>
        <taxon>Bacilli</taxon>
        <taxon>Bacillales</taxon>
        <taxon>Paenibacillaceae</taxon>
        <taxon>Paenibacillus</taxon>
    </lineage>
</organism>
<comment type="caution">
    <text evidence="1">The sequence shown here is derived from an EMBL/GenBank/DDBJ whole genome shotgun (WGS) entry which is preliminary data.</text>
</comment>
<dbReference type="Pfam" id="PF21835">
    <property type="entry name" value="YIEGIA_cap"/>
    <property type="match status" value="1"/>
</dbReference>
<dbReference type="OrthoDB" id="1955035at2"/>
<dbReference type="InterPro" id="IPR054055">
    <property type="entry name" value="YpzH"/>
</dbReference>
<protein>
    <submittedName>
        <fullName evidence="1">Uncharacterized protein</fullName>
    </submittedName>
</protein>
<dbReference type="Proteomes" id="UP000295636">
    <property type="component" value="Unassembled WGS sequence"/>
</dbReference>
<reference evidence="1 2" key="1">
    <citation type="submission" date="2019-03" db="EMBL/GenBank/DDBJ databases">
        <title>This is whole genome sequence of Paenibacillus sp MS74 strain.</title>
        <authorList>
            <person name="Trinh H.N."/>
        </authorList>
    </citation>
    <scope>NUCLEOTIDE SEQUENCE [LARGE SCALE GENOMIC DNA]</scope>
    <source>
        <strain evidence="1 2">MS74</strain>
    </source>
</reference>
<dbReference type="EMBL" id="SMRT01000002">
    <property type="protein sequence ID" value="TDF99329.1"/>
    <property type="molecule type" value="Genomic_DNA"/>
</dbReference>
<gene>
    <name evidence="1" type="ORF">E1757_05565</name>
</gene>
<dbReference type="AlphaFoldDB" id="A0A4R5KTU8"/>
<keyword evidence="2" id="KW-1185">Reference proteome</keyword>
<accession>A0A4R5KTU8</accession>
<dbReference type="RefSeq" id="WP_133225867.1">
    <property type="nucleotide sequence ID" value="NZ_SMRT01000002.1"/>
</dbReference>
<sequence>MGKIVAIVTAVGNQVAGGAPIFIVGSPEEQQKVAFKLEKILDASAHDLQNGTFVLVDHKDHS</sequence>
<proteinExistence type="predicted"/>
<evidence type="ECO:0000313" key="2">
    <source>
        <dbReference type="Proteomes" id="UP000295636"/>
    </source>
</evidence>
<evidence type="ECO:0000313" key="1">
    <source>
        <dbReference type="EMBL" id="TDF99329.1"/>
    </source>
</evidence>
<name>A0A4R5KTU8_9BACL</name>